<proteinExistence type="predicted"/>
<dbReference type="PANTHER" id="PTHR31438">
    <property type="entry name" value="LYSINE N-ACYLTRANSFERASE C17G9.06C-RELATED"/>
    <property type="match status" value="1"/>
</dbReference>
<dbReference type="PROSITE" id="PS51186">
    <property type="entry name" value="GNAT"/>
    <property type="match status" value="1"/>
</dbReference>
<feature type="domain" description="N-acetyltransferase" evidence="2">
    <location>
        <begin position="3"/>
        <end position="178"/>
    </location>
</feature>
<comment type="caution">
    <text evidence="3">The sequence shown here is derived from an EMBL/GenBank/DDBJ whole genome shotgun (WGS) entry which is preliminary data.</text>
</comment>
<dbReference type="EMBL" id="JABRWJ010000018">
    <property type="protein sequence ID" value="NRF72128.1"/>
    <property type="molecule type" value="Genomic_DNA"/>
</dbReference>
<dbReference type="Proteomes" id="UP000737171">
    <property type="component" value="Unassembled WGS sequence"/>
</dbReference>
<evidence type="ECO:0000313" key="4">
    <source>
        <dbReference type="Proteomes" id="UP000737171"/>
    </source>
</evidence>
<dbReference type="SUPFAM" id="SSF55729">
    <property type="entry name" value="Acyl-CoA N-acyltransferases (Nat)"/>
    <property type="match status" value="1"/>
</dbReference>
<dbReference type="RefSeq" id="WP_173134771.1">
    <property type="nucleotide sequence ID" value="NZ_JABRWJ010000018.1"/>
</dbReference>
<gene>
    <name evidence="3" type="ORF">HLB44_34605</name>
</gene>
<name>A0ABX2EU59_9BURK</name>
<evidence type="ECO:0000313" key="3">
    <source>
        <dbReference type="EMBL" id="NRF72128.1"/>
    </source>
</evidence>
<organism evidence="3 4">
    <name type="scientific">Pseudaquabacterium terrae</name>
    <dbReference type="NCBI Taxonomy" id="2732868"/>
    <lineage>
        <taxon>Bacteria</taxon>
        <taxon>Pseudomonadati</taxon>
        <taxon>Pseudomonadota</taxon>
        <taxon>Betaproteobacteria</taxon>
        <taxon>Burkholderiales</taxon>
        <taxon>Sphaerotilaceae</taxon>
        <taxon>Pseudaquabacterium</taxon>
    </lineage>
</organism>
<dbReference type="Gene3D" id="3.40.630.30">
    <property type="match status" value="1"/>
</dbReference>
<evidence type="ECO:0000256" key="1">
    <source>
        <dbReference type="ARBA" id="ARBA00023251"/>
    </source>
</evidence>
<dbReference type="PANTHER" id="PTHR31438:SF1">
    <property type="entry name" value="LYSINE N-ACYLTRANSFERASE C17G9.06C-RELATED"/>
    <property type="match status" value="1"/>
</dbReference>
<keyword evidence="4" id="KW-1185">Reference proteome</keyword>
<dbReference type="InterPro" id="IPR016181">
    <property type="entry name" value="Acyl_CoA_acyltransferase"/>
</dbReference>
<protein>
    <submittedName>
        <fullName evidence="3">Acetyltransferase</fullName>
    </submittedName>
</protein>
<accession>A0ABX2EU59</accession>
<keyword evidence="1" id="KW-0046">Antibiotic resistance</keyword>
<dbReference type="Pfam" id="PF13523">
    <property type="entry name" value="Acetyltransf_8"/>
    <property type="match status" value="1"/>
</dbReference>
<dbReference type="InterPro" id="IPR000182">
    <property type="entry name" value="GNAT_dom"/>
</dbReference>
<reference evidence="3 4" key="1">
    <citation type="submission" date="2020-05" db="EMBL/GenBank/DDBJ databases">
        <title>Aquincola sp. isolate from soil.</title>
        <authorList>
            <person name="Han J."/>
            <person name="Kim D.-U."/>
        </authorList>
    </citation>
    <scope>NUCLEOTIDE SEQUENCE [LARGE SCALE GENOMIC DNA]</scope>
    <source>
        <strain evidence="3 4">S2</strain>
    </source>
</reference>
<evidence type="ECO:0000259" key="2">
    <source>
        <dbReference type="PROSITE" id="PS51186"/>
    </source>
</evidence>
<sequence length="183" mass="20396">MALEFRRLTRADFALLSHWLAVPHVQRWWHHDPSPEAVEADFGAPIDGADPADIYIALQDGRPIGLIQRYRFDDNPAYIDELAPVVHAPGEALSIDYFIGEPTLLRQGLGAAMIRALVESTWRDYPDAPSVIVPVSAHNEASWRVLERAGFERIAEGPLAPDNPVDDDAHFVYQVLRPGAVTR</sequence>